<keyword evidence="3" id="KW-0808">Transferase</keyword>
<dbReference type="Gene3D" id="2.60.200.40">
    <property type="match status" value="1"/>
</dbReference>
<keyword evidence="9" id="KW-0443">Lipid metabolism</keyword>
<evidence type="ECO:0000256" key="4">
    <source>
        <dbReference type="ARBA" id="ARBA00022723"/>
    </source>
</evidence>
<keyword evidence="2" id="KW-0444">Lipid biosynthesis</keyword>
<dbReference type="Gene3D" id="3.40.50.10330">
    <property type="entry name" value="Probable inorganic polyphosphate/atp-NAD kinase, domain 1"/>
    <property type="match status" value="1"/>
</dbReference>
<evidence type="ECO:0000313" key="14">
    <source>
        <dbReference type="Proteomes" id="UP000823772"/>
    </source>
</evidence>
<evidence type="ECO:0000256" key="9">
    <source>
        <dbReference type="ARBA" id="ARBA00023098"/>
    </source>
</evidence>
<reference evidence="13" key="1">
    <citation type="submission" date="2020-10" db="EMBL/GenBank/DDBJ databases">
        <authorList>
            <person name="Gilroy R."/>
        </authorList>
    </citation>
    <scope>NUCLEOTIDE SEQUENCE</scope>
    <source>
        <strain evidence="13">B3-2255</strain>
    </source>
</reference>
<dbReference type="Pfam" id="PF00781">
    <property type="entry name" value="DAGK_cat"/>
    <property type="match status" value="1"/>
</dbReference>
<comment type="cofactor">
    <cofactor evidence="1">
        <name>Mg(2+)</name>
        <dbReference type="ChEBI" id="CHEBI:18420"/>
    </cofactor>
</comment>
<keyword evidence="7" id="KW-0067">ATP-binding</keyword>
<dbReference type="GO" id="GO:0046872">
    <property type="term" value="F:metal ion binding"/>
    <property type="evidence" value="ECO:0007669"/>
    <property type="project" value="UniProtKB-KW"/>
</dbReference>
<dbReference type="SMART" id="SM00046">
    <property type="entry name" value="DAGKc"/>
    <property type="match status" value="1"/>
</dbReference>
<dbReference type="PROSITE" id="PS50146">
    <property type="entry name" value="DAGK"/>
    <property type="match status" value="1"/>
</dbReference>
<comment type="caution">
    <text evidence="13">The sequence shown here is derived from an EMBL/GenBank/DDBJ whole genome shotgun (WGS) entry which is preliminary data.</text>
</comment>
<dbReference type="InterPro" id="IPR050187">
    <property type="entry name" value="Lipid_Phosphate_FormReg"/>
</dbReference>
<keyword evidence="4" id="KW-0479">Metal-binding</keyword>
<dbReference type="InterPro" id="IPR017438">
    <property type="entry name" value="ATP-NAD_kinase_N"/>
</dbReference>
<evidence type="ECO:0000256" key="1">
    <source>
        <dbReference type="ARBA" id="ARBA00001946"/>
    </source>
</evidence>
<protein>
    <submittedName>
        <fullName evidence="13">Diacylglycerol kinase family lipid kinase</fullName>
    </submittedName>
</protein>
<keyword evidence="10" id="KW-0594">Phospholipid biosynthesis</keyword>
<dbReference type="AlphaFoldDB" id="A0A9D9J1A2"/>
<evidence type="ECO:0000256" key="5">
    <source>
        <dbReference type="ARBA" id="ARBA00022741"/>
    </source>
</evidence>
<dbReference type="PANTHER" id="PTHR12358">
    <property type="entry name" value="SPHINGOSINE KINASE"/>
    <property type="match status" value="1"/>
</dbReference>
<organism evidence="13 14">
    <name type="scientific">Candidatus Merdivivens faecigallinarum</name>
    <dbReference type="NCBI Taxonomy" id="2840871"/>
    <lineage>
        <taxon>Bacteria</taxon>
        <taxon>Pseudomonadati</taxon>
        <taxon>Bacteroidota</taxon>
        <taxon>Bacteroidia</taxon>
        <taxon>Bacteroidales</taxon>
        <taxon>Muribaculaceae</taxon>
        <taxon>Muribaculaceae incertae sedis</taxon>
        <taxon>Candidatus Merdivivens</taxon>
    </lineage>
</organism>
<dbReference type="GO" id="GO:0005524">
    <property type="term" value="F:ATP binding"/>
    <property type="evidence" value="ECO:0007669"/>
    <property type="project" value="UniProtKB-KW"/>
</dbReference>
<dbReference type="PANTHER" id="PTHR12358:SF106">
    <property type="entry name" value="LIPID KINASE YEGS"/>
    <property type="match status" value="1"/>
</dbReference>
<dbReference type="EMBL" id="JADILY010000107">
    <property type="protein sequence ID" value="MBO8481929.1"/>
    <property type="molecule type" value="Genomic_DNA"/>
</dbReference>
<evidence type="ECO:0000256" key="10">
    <source>
        <dbReference type="ARBA" id="ARBA00023209"/>
    </source>
</evidence>
<dbReference type="SUPFAM" id="SSF111331">
    <property type="entry name" value="NAD kinase/diacylglycerol kinase-like"/>
    <property type="match status" value="1"/>
</dbReference>
<dbReference type="InterPro" id="IPR001206">
    <property type="entry name" value="Diacylglycerol_kinase_cat_dom"/>
</dbReference>
<keyword evidence="5" id="KW-0547">Nucleotide-binding</keyword>
<feature type="domain" description="DAGKc" evidence="12">
    <location>
        <begin position="4"/>
        <end position="139"/>
    </location>
</feature>
<reference evidence="13" key="2">
    <citation type="journal article" date="2021" name="PeerJ">
        <title>Extensive microbial diversity within the chicken gut microbiome revealed by metagenomics and culture.</title>
        <authorList>
            <person name="Gilroy R."/>
            <person name="Ravi A."/>
            <person name="Getino M."/>
            <person name="Pursley I."/>
            <person name="Horton D.L."/>
            <person name="Alikhan N.F."/>
            <person name="Baker D."/>
            <person name="Gharbi K."/>
            <person name="Hall N."/>
            <person name="Watson M."/>
            <person name="Adriaenssens E.M."/>
            <person name="Foster-Nyarko E."/>
            <person name="Jarju S."/>
            <person name="Secka A."/>
            <person name="Antonio M."/>
            <person name="Oren A."/>
            <person name="Chaudhuri R.R."/>
            <person name="La Ragione R."/>
            <person name="Hildebrand F."/>
            <person name="Pallen M.J."/>
        </authorList>
    </citation>
    <scope>NUCLEOTIDE SEQUENCE</scope>
    <source>
        <strain evidence="13">B3-2255</strain>
    </source>
</reference>
<dbReference type="GO" id="GO:0005886">
    <property type="term" value="C:plasma membrane"/>
    <property type="evidence" value="ECO:0007669"/>
    <property type="project" value="TreeGrafter"/>
</dbReference>
<dbReference type="Pfam" id="PF19279">
    <property type="entry name" value="YegS_C"/>
    <property type="match status" value="1"/>
</dbReference>
<dbReference type="GO" id="GO:0016301">
    <property type="term" value="F:kinase activity"/>
    <property type="evidence" value="ECO:0007669"/>
    <property type="project" value="UniProtKB-KW"/>
</dbReference>
<gene>
    <name evidence="13" type="ORF">IAC87_05220</name>
</gene>
<dbReference type="InterPro" id="IPR016064">
    <property type="entry name" value="NAD/diacylglycerol_kinase_sf"/>
</dbReference>
<keyword evidence="11" id="KW-1208">Phospholipid metabolism</keyword>
<evidence type="ECO:0000256" key="6">
    <source>
        <dbReference type="ARBA" id="ARBA00022777"/>
    </source>
</evidence>
<evidence type="ECO:0000256" key="11">
    <source>
        <dbReference type="ARBA" id="ARBA00023264"/>
    </source>
</evidence>
<sequence length="312" mass="34128">MESIGNDRWFVVFNPLAGSSRVSHLWKEIEETLKGNGVDYEPFLIEENVYAADFVSEAVRKGYRRFVAVGGDGTLNQVLCGIMSAGPVEGRITLAVIPVGSGNDWIKLYGIPKDHREAAALVAGGRKIPQDVGRAYFPSSGKTFYMMNVGGVGLDAYVCECVNRMKSEGKRGKRIYVEGLVRAFFSYRSRNAKVSCDGVKTYEGKLLSVSVGNGRYTGGGMLQTPHAVPDDGLFDVSIIRHIPFVKLLTKIKKLFNGSLPDDPYVISRRCRSVTVEASPVSLVEMDGEVFGTTDVTFEIVPLAIDVIVPRES</sequence>
<dbReference type="NCBIfam" id="TIGR00147">
    <property type="entry name" value="YegS/Rv2252/BmrU family lipid kinase"/>
    <property type="match status" value="1"/>
</dbReference>
<evidence type="ECO:0000313" key="13">
    <source>
        <dbReference type="EMBL" id="MBO8481929.1"/>
    </source>
</evidence>
<evidence type="ECO:0000256" key="3">
    <source>
        <dbReference type="ARBA" id="ARBA00022679"/>
    </source>
</evidence>
<evidence type="ECO:0000256" key="2">
    <source>
        <dbReference type="ARBA" id="ARBA00022516"/>
    </source>
</evidence>
<accession>A0A9D9J1A2</accession>
<name>A0A9D9J1A2_9BACT</name>
<keyword evidence="6 13" id="KW-0418">Kinase</keyword>
<evidence type="ECO:0000256" key="7">
    <source>
        <dbReference type="ARBA" id="ARBA00022840"/>
    </source>
</evidence>
<dbReference type="InterPro" id="IPR005218">
    <property type="entry name" value="Diacylglycerol/lipid_kinase"/>
</dbReference>
<dbReference type="GO" id="GO:0008654">
    <property type="term" value="P:phospholipid biosynthetic process"/>
    <property type="evidence" value="ECO:0007669"/>
    <property type="project" value="UniProtKB-KW"/>
</dbReference>
<keyword evidence="8" id="KW-0460">Magnesium</keyword>
<proteinExistence type="predicted"/>
<evidence type="ECO:0000256" key="8">
    <source>
        <dbReference type="ARBA" id="ARBA00022842"/>
    </source>
</evidence>
<dbReference type="InterPro" id="IPR045540">
    <property type="entry name" value="YegS/DAGK_C"/>
</dbReference>
<dbReference type="Proteomes" id="UP000823772">
    <property type="component" value="Unassembled WGS sequence"/>
</dbReference>
<evidence type="ECO:0000259" key="12">
    <source>
        <dbReference type="PROSITE" id="PS50146"/>
    </source>
</evidence>